<dbReference type="AlphaFoldDB" id="A0A2H6K6S1"/>
<sequence>MRFQQQTRGQHASRVTDDVPKDPRMLTRNLTIEHAGVVRNIGDCPLTIRRSVSAWSVAESQQNPYYQNHPHAFQAYDEKGANTPRCHLLSPQSNAENDIALETAHNRRELYADLSVDDAGELRNRPTISLADLNDGVDFEALLYGPLNDEKLKPVHQRSISTADNCRFEQPRPVWHLFNAIASDEVYRKAEDWGIDRSIYTRYARSGFFADCYVADSMHHGEYLSVTDCEEFAECRIPLIVCIISTSRQARQNEVQRGIVPLAVHILDRYIEKHKHSMARLISIAFAHVDGTSSENSSKQASLASSINASDAAALDTAAVAKHLKAKYRHDNLIKLCFNFSPEKTRRENTALDGHTDTFHDFGCHNLDTDSCYEDGSEYDETTQKYNSASVMKADVVYNFVAAACFFIADRYNGLSNTSVKALLVKWESTCLVYTKTRHAGRYIRENRAMALSIIMSFMFDIYFVLEYKLTTPFPCHMVQDLILSTTDFHCSPNPSEYSVYQKIAAIMARIAYVDDTFHKFPPSILTLAIYGVVRRLAVHNEVVEDENAWLLVDESDSEIRRCSSLLINTLIQYVNTDILDVLTQPVYMKHHSDELFGNLFEDLCDLDAGHLRKFASTLMSLT</sequence>
<evidence type="ECO:0000313" key="3">
    <source>
        <dbReference type="Proteomes" id="UP000236319"/>
    </source>
</evidence>
<organism evidence="2 3">
    <name type="scientific">Babesia ovata</name>
    <dbReference type="NCBI Taxonomy" id="189622"/>
    <lineage>
        <taxon>Eukaryota</taxon>
        <taxon>Sar</taxon>
        <taxon>Alveolata</taxon>
        <taxon>Apicomplexa</taxon>
        <taxon>Aconoidasida</taxon>
        <taxon>Piroplasmida</taxon>
        <taxon>Babesiidae</taxon>
        <taxon>Babesia</taxon>
    </lineage>
</organism>
<keyword evidence="3" id="KW-1185">Reference proteome</keyword>
<feature type="region of interest" description="Disordered" evidence="1">
    <location>
        <begin position="1"/>
        <end position="23"/>
    </location>
</feature>
<feature type="compositionally biased region" description="Polar residues" evidence="1">
    <location>
        <begin position="1"/>
        <end position="10"/>
    </location>
</feature>
<evidence type="ECO:0000313" key="2">
    <source>
        <dbReference type="EMBL" id="GBE58697.1"/>
    </source>
</evidence>
<reference evidence="2 3" key="1">
    <citation type="journal article" date="2017" name="BMC Genomics">
        <title>Whole-genome assembly of Babesia ovata and comparative genomics between closely related pathogens.</title>
        <authorList>
            <person name="Yamagishi J."/>
            <person name="Asada M."/>
            <person name="Hakimi H."/>
            <person name="Tanaka T.Q."/>
            <person name="Sugimoto C."/>
            <person name="Kawazu S."/>
        </authorList>
    </citation>
    <scope>NUCLEOTIDE SEQUENCE [LARGE SCALE GENOMIC DNA]</scope>
    <source>
        <strain evidence="2 3">Miyake</strain>
    </source>
</reference>
<dbReference type="GeneID" id="39872467"/>
<evidence type="ECO:0000256" key="1">
    <source>
        <dbReference type="SAM" id="MobiDB-lite"/>
    </source>
</evidence>
<name>A0A2H6K6S1_9APIC</name>
<protein>
    <submittedName>
        <fullName evidence="2">Cyclin 2, putative</fullName>
    </submittedName>
</protein>
<dbReference type="OrthoDB" id="360617at2759"/>
<dbReference type="Proteomes" id="UP000236319">
    <property type="component" value="Unassembled WGS sequence"/>
</dbReference>
<dbReference type="RefSeq" id="XP_028864940.1">
    <property type="nucleotide sequence ID" value="XM_029009107.1"/>
</dbReference>
<proteinExistence type="predicted"/>
<gene>
    <name evidence="2" type="ORF">BOVATA_001900</name>
</gene>
<dbReference type="EMBL" id="BDSA01000001">
    <property type="protein sequence ID" value="GBE58697.1"/>
    <property type="molecule type" value="Genomic_DNA"/>
</dbReference>
<feature type="compositionally biased region" description="Basic and acidic residues" evidence="1">
    <location>
        <begin position="14"/>
        <end position="23"/>
    </location>
</feature>
<dbReference type="VEuPathDB" id="PiroplasmaDB:BOVATA_001900"/>
<accession>A0A2H6K6S1</accession>
<comment type="caution">
    <text evidence="2">The sequence shown here is derived from an EMBL/GenBank/DDBJ whole genome shotgun (WGS) entry which is preliminary data.</text>
</comment>